<name>A0A0Z8FNK1_STRSU</name>
<evidence type="ECO:0000313" key="2">
    <source>
        <dbReference type="EMBL" id="CYU83425.1"/>
    </source>
</evidence>
<accession>A0A0Z8FNK1</accession>
<gene>
    <name evidence="2" type="ORF">ERS132414_01007</name>
</gene>
<keyword evidence="1" id="KW-0472">Membrane</keyword>
<organism evidence="2 3">
    <name type="scientific">Streptococcus suis</name>
    <dbReference type="NCBI Taxonomy" id="1307"/>
    <lineage>
        <taxon>Bacteria</taxon>
        <taxon>Bacillati</taxon>
        <taxon>Bacillota</taxon>
        <taxon>Bacilli</taxon>
        <taxon>Lactobacillales</taxon>
        <taxon>Streptococcaceae</taxon>
        <taxon>Streptococcus</taxon>
    </lineage>
</organism>
<dbReference type="RefSeq" id="WP_044775807.1">
    <property type="nucleotide sequence ID" value="NZ_CEDY01000002.1"/>
</dbReference>
<evidence type="ECO:0000256" key="1">
    <source>
        <dbReference type="SAM" id="Phobius"/>
    </source>
</evidence>
<dbReference type="AlphaFoldDB" id="A0A0Z8FNK1"/>
<keyword evidence="1" id="KW-0812">Transmembrane</keyword>
<protein>
    <submittedName>
        <fullName evidence="2">Uncharacterized protein</fullName>
    </submittedName>
</protein>
<feature type="transmembrane region" description="Helical" evidence="1">
    <location>
        <begin position="80"/>
        <end position="105"/>
    </location>
</feature>
<keyword evidence="1" id="KW-1133">Transmembrane helix</keyword>
<reference evidence="2 3" key="1">
    <citation type="submission" date="2016-02" db="EMBL/GenBank/DDBJ databases">
        <authorList>
            <consortium name="Pathogen Informatics"/>
        </authorList>
    </citation>
    <scope>NUCLEOTIDE SEQUENCE [LARGE SCALE GENOMIC DNA]</scope>
    <source>
        <strain evidence="2 3">LSS52</strain>
    </source>
</reference>
<sequence>MNTYSKEELMEMLGYSFQVLKAVKDLDDAILRVQDRAANKITGNYIKLRSLYNKALAVFIIFCMVLGALQGKYALGMHSIFQFLLIYVVFWALFSPILAVINFVFKYFAKREFVKAETNDESNAYRQKGIELLKDKQFLEYKSIIPSTYFNMNDLYLLYSYLENFRADNFKEAANLLSEEKHRDNVEYNQAMMKDSLLSIQNNVRYQSVMQTIQLLETAKIRSSIDSLF</sequence>
<evidence type="ECO:0000313" key="3">
    <source>
        <dbReference type="Proteomes" id="UP000072794"/>
    </source>
</evidence>
<dbReference type="EMBL" id="FIHA01000016">
    <property type="protein sequence ID" value="CYU83425.1"/>
    <property type="molecule type" value="Genomic_DNA"/>
</dbReference>
<feature type="transmembrane region" description="Helical" evidence="1">
    <location>
        <begin position="55"/>
        <end position="74"/>
    </location>
</feature>
<proteinExistence type="predicted"/>
<dbReference type="Proteomes" id="UP000072794">
    <property type="component" value="Unassembled WGS sequence"/>
</dbReference>